<keyword evidence="2" id="KW-1185">Reference proteome</keyword>
<organism evidence="1 2">
    <name type="scientific">Arcobacter arenosus</name>
    <dbReference type="NCBI Taxonomy" id="2576037"/>
    <lineage>
        <taxon>Bacteria</taxon>
        <taxon>Pseudomonadati</taxon>
        <taxon>Campylobacterota</taxon>
        <taxon>Epsilonproteobacteria</taxon>
        <taxon>Campylobacterales</taxon>
        <taxon>Arcobacteraceae</taxon>
        <taxon>Arcobacter</taxon>
    </lineage>
</organism>
<dbReference type="RefSeq" id="WP_138150725.1">
    <property type="nucleotide sequence ID" value="NZ_VANU01000001.1"/>
</dbReference>
<dbReference type="OrthoDB" id="5365561at2"/>
<accession>A0A5R8Y2Z1</accession>
<gene>
    <name evidence="1" type="ORF">FDK22_00020</name>
</gene>
<dbReference type="Proteomes" id="UP000308901">
    <property type="component" value="Unassembled WGS sequence"/>
</dbReference>
<comment type="caution">
    <text evidence="1">The sequence shown here is derived from an EMBL/GenBank/DDBJ whole genome shotgun (WGS) entry which is preliminary data.</text>
</comment>
<reference evidence="1 2" key="1">
    <citation type="submission" date="2019-05" db="EMBL/GenBank/DDBJ databases">
        <title>Arcobacter sp. nov., isolated from sea sediment.</title>
        <authorList>
            <person name="Kim W."/>
        </authorList>
    </citation>
    <scope>NUCLEOTIDE SEQUENCE [LARGE SCALE GENOMIC DNA]</scope>
    <source>
        <strain evidence="1 2">CAU 1517</strain>
    </source>
</reference>
<dbReference type="AlphaFoldDB" id="A0A5R8Y2Z1"/>
<sequence length="706" mass="83882">MARQKRKLKYLDSDLINLQDKIHFDIKDELFAEKHFRYYIMCNTSKSSSIKTPRKYFYHKFKKEYFIEKNNQGFKYYSLNPKISKSCILDNRIKHESLIFSIINAIFIDRKSEKITESLLIAIGLVIDILEVKSISLNNINDFKTEHQLIVYDELYKDAKYPNQDKRDITRFFSELSLLINDFILVIPKKYGKLNSKGKLKELSSSVMYQLDYFALEELKFIKVKAEQYISFIEEKKALLSVKNLLTTLLHSKKQNIYSKFLINKLLLDYNIDASVIFKLHPNKKELKIQEILKTLSIGGIVLSNNEQLAVIWTKELFPNYPKNIQLSESYSCITDSLGGRKFIKEQFGFSVEEIDRYLYPSRETIYPLYLFLMIRTGLNNETLLDWKVEKKESKYKLKSDDLGIMSLIESKKKRSNSIITCVIKNDSDEMKFVNFYINWAKDIFESSKNKHLFQYFNRTSSKESKIESLNTRILGYIKESPRSFFKKYEIYNEKNERIDFIDHRLIRKSHNFQEYLKGKQEFERQLSKKHIDSRTTKNHYENNSIEWSESKKCKIAKSQNFLVSMFKGNIIRKNHPLTKLFNGSMANCKNNKKPTFSNAPNLKENEYCIDWTKCLTSCEQASVIPKIHGPVIYAWIDFMEKQKDEFINEEHWGKEYLHDYKAATDTLKYFNEDEKRFCEKEKYKHFEFVKMILKRTVKIGKLKSA</sequence>
<name>A0A5R8Y2Z1_9BACT</name>
<proteinExistence type="predicted"/>
<evidence type="ECO:0000313" key="2">
    <source>
        <dbReference type="Proteomes" id="UP000308901"/>
    </source>
</evidence>
<dbReference type="EMBL" id="VANU01000001">
    <property type="protein sequence ID" value="TLP40434.1"/>
    <property type="molecule type" value="Genomic_DNA"/>
</dbReference>
<evidence type="ECO:0000313" key="1">
    <source>
        <dbReference type="EMBL" id="TLP40434.1"/>
    </source>
</evidence>
<protein>
    <submittedName>
        <fullName evidence="1">Uncharacterized protein</fullName>
    </submittedName>
</protein>